<evidence type="ECO:0000313" key="5">
    <source>
        <dbReference type="Proteomes" id="UP000035036"/>
    </source>
</evidence>
<dbReference type="Proteomes" id="UP000035036">
    <property type="component" value="Chromosome"/>
</dbReference>
<dbReference type="HOGENOM" id="CLU_046737_9_3_7"/>
<keyword evidence="5" id="KW-1185">Reference proteome</keyword>
<dbReference type="SUPFAM" id="SSF49764">
    <property type="entry name" value="HSP20-like chaperones"/>
    <property type="match status" value="1"/>
</dbReference>
<dbReference type="InterPro" id="IPR002068">
    <property type="entry name" value="A-crystallin/Hsp20_dom"/>
</dbReference>
<evidence type="ECO:0000256" key="1">
    <source>
        <dbReference type="PROSITE-ProRule" id="PRU00285"/>
    </source>
</evidence>
<dbReference type="AlphaFoldDB" id="A0A0B5FPC5"/>
<evidence type="ECO:0000259" key="3">
    <source>
        <dbReference type="PROSITE" id="PS01031"/>
    </source>
</evidence>
<comment type="similarity">
    <text evidence="1 2">Belongs to the small heat shock protein (HSP20) family.</text>
</comment>
<dbReference type="InterPro" id="IPR031107">
    <property type="entry name" value="Small_HSP"/>
</dbReference>
<dbReference type="STRING" id="483547.GSUB_01160"/>
<gene>
    <name evidence="4" type="ORF">GSUB_01160</name>
</gene>
<dbReference type="Pfam" id="PF00011">
    <property type="entry name" value="HSP20"/>
    <property type="match status" value="1"/>
</dbReference>
<evidence type="ECO:0000313" key="4">
    <source>
        <dbReference type="EMBL" id="AJF05466.1"/>
    </source>
</evidence>
<dbReference type="OrthoDB" id="9792695at2"/>
<dbReference type="CDD" id="cd06464">
    <property type="entry name" value="ACD_sHsps-like"/>
    <property type="match status" value="1"/>
</dbReference>
<evidence type="ECO:0000256" key="2">
    <source>
        <dbReference type="RuleBase" id="RU003616"/>
    </source>
</evidence>
<dbReference type="EMBL" id="CP010311">
    <property type="protein sequence ID" value="AJF05466.1"/>
    <property type="molecule type" value="Genomic_DNA"/>
</dbReference>
<feature type="domain" description="SHSP" evidence="3">
    <location>
        <begin position="18"/>
        <end position="126"/>
    </location>
</feature>
<accession>A0A0B5FPC5</accession>
<sequence>MTNQELSPRNETSPVRRTTGSYAVPAVDIYETEDNLTLVADMPGAKRENLDIDFERGFLTIRAWVEATERGQTKWQEFALTDYYRQFQLLEDIDTERASAELKNGVLTVVMPKAAASRPQRIAIKS</sequence>
<dbReference type="Gene3D" id="2.60.40.790">
    <property type="match status" value="1"/>
</dbReference>
<dbReference type="KEGG" id="gsb:GSUB_01160"/>
<name>A0A0B5FPC5_9BACT</name>
<proteinExistence type="inferred from homology"/>
<protein>
    <recommendedName>
        <fullName evidence="3">SHSP domain-containing protein</fullName>
    </recommendedName>
</protein>
<organism evidence="4 5">
    <name type="scientific">Geoalkalibacter subterraneus</name>
    <dbReference type="NCBI Taxonomy" id="483547"/>
    <lineage>
        <taxon>Bacteria</taxon>
        <taxon>Pseudomonadati</taxon>
        <taxon>Thermodesulfobacteriota</taxon>
        <taxon>Desulfuromonadia</taxon>
        <taxon>Desulfuromonadales</taxon>
        <taxon>Geoalkalibacteraceae</taxon>
        <taxon>Geoalkalibacter</taxon>
    </lineage>
</organism>
<dbReference type="InterPro" id="IPR008978">
    <property type="entry name" value="HSP20-like_chaperone"/>
</dbReference>
<dbReference type="PANTHER" id="PTHR11527">
    <property type="entry name" value="HEAT-SHOCK PROTEIN 20 FAMILY MEMBER"/>
    <property type="match status" value="1"/>
</dbReference>
<dbReference type="RefSeq" id="WP_040198806.1">
    <property type="nucleotide sequence ID" value="NZ_CP010311.1"/>
</dbReference>
<reference evidence="4 5" key="1">
    <citation type="journal article" date="2015" name="Genome Announc.">
        <title>Genomes of Geoalkalibacter ferrihydriticus Z-0531T and Geoalkalibacter subterraneus Red1T, Two Haloalkaliphilic Metal-Reducing Deltaproteobacteria.</title>
        <authorList>
            <person name="Badalamenti J.P."/>
            <person name="Krajmalnik-Brown R."/>
            <person name="Torres C.I."/>
            <person name="Bond D.R."/>
        </authorList>
    </citation>
    <scope>NUCLEOTIDE SEQUENCE [LARGE SCALE GENOMIC DNA]</scope>
    <source>
        <strain evidence="4 5">Red1</strain>
    </source>
</reference>
<dbReference type="PROSITE" id="PS01031">
    <property type="entry name" value="SHSP"/>
    <property type="match status" value="1"/>
</dbReference>